<dbReference type="GO" id="GO:0005524">
    <property type="term" value="F:ATP binding"/>
    <property type="evidence" value="ECO:0007669"/>
    <property type="project" value="InterPro"/>
</dbReference>
<proteinExistence type="predicted"/>
<dbReference type="GO" id="GO:0004672">
    <property type="term" value="F:protein kinase activity"/>
    <property type="evidence" value="ECO:0007669"/>
    <property type="project" value="InterPro"/>
</dbReference>
<dbReference type="InterPro" id="IPR000719">
    <property type="entry name" value="Prot_kinase_dom"/>
</dbReference>
<dbReference type="Pfam" id="PF00069">
    <property type="entry name" value="Pkinase"/>
    <property type="match status" value="1"/>
</dbReference>
<reference evidence="2 3" key="1">
    <citation type="submission" date="2017-11" db="EMBL/GenBank/DDBJ databases">
        <title>The genome of Rhizophagus clarus HR1 reveals common genetic basis of auxotrophy among arbuscular mycorrhizal fungi.</title>
        <authorList>
            <person name="Kobayashi Y."/>
        </authorList>
    </citation>
    <scope>NUCLEOTIDE SEQUENCE [LARGE SCALE GENOMIC DNA]</scope>
    <source>
        <strain evidence="2 3">HR1</strain>
    </source>
</reference>
<feature type="domain" description="Protein kinase" evidence="1">
    <location>
        <begin position="243"/>
        <end position="510"/>
    </location>
</feature>
<dbReference type="EMBL" id="BEXD01003840">
    <property type="protein sequence ID" value="GBC02635.1"/>
    <property type="molecule type" value="Genomic_DNA"/>
</dbReference>
<dbReference type="PANTHER" id="PTHR23257:SF963">
    <property type="entry name" value="AT08303P"/>
    <property type="match status" value="1"/>
</dbReference>
<dbReference type="SMART" id="SM00220">
    <property type="entry name" value="S_TKc"/>
    <property type="match status" value="1"/>
</dbReference>
<comment type="caution">
    <text evidence="2">The sequence shown here is derived from an EMBL/GenBank/DDBJ whole genome shotgun (WGS) entry which is preliminary data.</text>
</comment>
<organism evidence="2 3">
    <name type="scientific">Rhizophagus clarus</name>
    <dbReference type="NCBI Taxonomy" id="94130"/>
    <lineage>
        <taxon>Eukaryota</taxon>
        <taxon>Fungi</taxon>
        <taxon>Fungi incertae sedis</taxon>
        <taxon>Mucoromycota</taxon>
        <taxon>Glomeromycotina</taxon>
        <taxon>Glomeromycetes</taxon>
        <taxon>Glomerales</taxon>
        <taxon>Glomeraceae</taxon>
        <taxon>Rhizophagus</taxon>
    </lineage>
</organism>
<dbReference type="Gene3D" id="1.10.10.1010">
    <property type="entry name" value="Intein homing endonuclease, domain IV"/>
    <property type="match status" value="1"/>
</dbReference>
<dbReference type="InterPro" id="IPR011009">
    <property type="entry name" value="Kinase-like_dom_sf"/>
</dbReference>
<dbReference type="GO" id="GO:0005737">
    <property type="term" value="C:cytoplasm"/>
    <property type="evidence" value="ECO:0007669"/>
    <property type="project" value="TreeGrafter"/>
</dbReference>
<dbReference type="PANTHER" id="PTHR23257">
    <property type="entry name" value="SERINE-THREONINE PROTEIN KINASE"/>
    <property type="match status" value="1"/>
</dbReference>
<dbReference type="GO" id="GO:0007165">
    <property type="term" value="P:signal transduction"/>
    <property type="evidence" value="ECO:0007669"/>
    <property type="project" value="TreeGrafter"/>
</dbReference>
<dbReference type="SUPFAM" id="SSF56112">
    <property type="entry name" value="Protein kinase-like (PK-like)"/>
    <property type="match status" value="1"/>
</dbReference>
<keyword evidence="3" id="KW-1185">Reference proteome</keyword>
<dbReference type="AlphaFoldDB" id="A0A2Z6RW99"/>
<protein>
    <recommendedName>
        <fullName evidence="1">Protein kinase domain-containing protein</fullName>
    </recommendedName>
</protein>
<dbReference type="PROSITE" id="PS50011">
    <property type="entry name" value="PROTEIN_KINASE_DOM"/>
    <property type="match status" value="1"/>
</dbReference>
<gene>
    <name evidence="2" type="ORF">RclHR1_04720007</name>
</gene>
<dbReference type="InterPro" id="IPR050167">
    <property type="entry name" value="Ser_Thr_protein_kinase"/>
</dbReference>
<sequence length="562" mass="63930">MIFSRTTVYEQIIYINVGNFLRINFKIMDQKNDSNNTSLSHTPIDLSNNTSLRSPPIDISNDTSLSYSSNGLSSYAFSNYSSIDQLNSAFLTHPSIDISDGSFLSYPIGLPNNTSLTYGLLDNISLSHSVIDTSLSYSPIGLSNNVSLNHTPIDLSVFQKVQTQELTSLSHPTQNTFKPKSKKCNECKKIRKLVNHICRQCYKAKTTILSGNKVIDDFIKSTLSNYDYNYRKANLEFVPYGRFKDVEFVAEGGFSKIYKATWIDGPVSSKWNENKQEFDRLGKMTVALKELNNSENIDLKELNELKIIYNYLSKYTFSNDRINRINRYFGITQNPINKNFMIVTKYYKSDMIIGLNDLHEANIIHQDYHSGNIFNSDEKANYSFETSVTTGDFGISKSAIGSDNDNEVYGIIPYVAPEVFQGQKYTKASDIYSFGMIMWELMTGRRPFWDKSHDADLIIEICDGLRPPIVTNAPEDYIELMQECWHSSPDIGPITTNHPGSIYKDKRKFMIENNNEGKIVKKAKLREDKNDGYLSKGLGFDIHNYVNSNKPNSNNNYNTKGT</sequence>
<dbReference type="Proteomes" id="UP000247702">
    <property type="component" value="Unassembled WGS sequence"/>
</dbReference>
<accession>A0A2Z6RW99</accession>
<dbReference type="Gene3D" id="1.10.510.10">
    <property type="entry name" value="Transferase(Phosphotransferase) domain 1"/>
    <property type="match status" value="1"/>
</dbReference>
<evidence type="ECO:0000259" key="1">
    <source>
        <dbReference type="PROSITE" id="PS50011"/>
    </source>
</evidence>
<evidence type="ECO:0000313" key="3">
    <source>
        <dbReference type="Proteomes" id="UP000247702"/>
    </source>
</evidence>
<name>A0A2Z6RW99_9GLOM</name>
<evidence type="ECO:0000313" key="2">
    <source>
        <dbReference type="EMBL" id="GBC02635.1"/>
    </source>
</evidence>